<sequence>MPDTAAHRFAGFPLRPAAFAAALGSTVVVAPHPDDESLGCGGLLALLRQAGQPVRTVLVSDGTMSHPNSRRFPPPARRALREAELAEALEILGVDADQTLHLRLPDGAVPTPEAPGFAAAVAQLGEYLAAQPPQTLLVPWRRDPHPDHRATSQLVRAACAGLPAPPRLVEYVVWAWERATDAELPQPGEVRGWRLDITPVVALKQRAIAAHRSQLGTVIDDDPTGFQLSALMLAHFAQPFEVYLEAE</sequence>
<dbReference type="InterPro" id="IPR024078">
    <property type="entry name" value="LmbE-like_dom_sf"/>
</dbReference>
<dbReference type="RefSeq" id="WP_345073140.1">
    <property type="nucleotide sequence ID" value="NZ_BAABDJ010000022.1"/>
</dbReference>
<dbReference type="Pfam" id="PF02585">
    <property type="entry name" value="PIG-L"/>
    <property type="match status" value="1"/>
</dbReference>
<dbReference type="Proteomes" id="UP001500567">
    <property type="component" value="Unassembled WGS sequence"/>
</dbReference>
<evidence type="ECO:0000313" key="2">
    <source>
        <dbReference type="Proteomes" id="UP001500567"/>
    </source>
</evidence>
<accession>A0ABP7SD37</accession>
<reference evidence="2" key="1">
    <citation type="journal article" date="2019" name="Int. J. Syst. Evol. Microbiol.">
        <title>The Global Catalogue of Microorganisms (GCM) 10K type strain sequencing project: providing services to taxonomists for standard genome sequencing and annotation.</title>
        <authorList>
            <consortium name="The Broad Institute Genomics Platform"/>
            <consortium name="The Broad Institute Genome Sequencing Center for Infectious Disease"/>
            <person name="Wu L."/>
            <person name="Ma J."/>
        </authorList>
    </citation>
    <scope>NUCLEOTIDE SEQUENCE [LARGE SCALE GENOMIC DNA]</scope>
    <source>
        <strain evidence="2">JCM 17224</strain>
    </source>
</reference>
<dbReference type="PANTHER" id="PTHR12993">
    <property type="entry name" value="N-ACETYLGLUCOSAMINYL-PHOSPHATIDYLINOSITOL DE-N-ACETYLASE-RELATED"/>
    <property type="match status" value="1"/>
</dbReference>
<evidence type="ECO:0000313" key="1">
    <source>
        <dbReference type="EMBL" id="GAA4010065.1"/>
    </source>
</evidence>
<dbReference type="InterPro" id="IPR003737">
    <property type="entry name" value="GlcNAc_PI_deacetylase-related"/>
</dbReference>
<keyword evidence="2" id="KW-1185">Reference proteome</keyword>
<name>A0ABP7SD37_9BACT</name>
<dbReference type="Gene3D" id="3.40.50.10320">
    <property type="entry name" value="LmbE-like"/>
    <property type="match status" value="1"/>
</dbReference>
<dbReference type="EMBL" id="BAABDJ010000022">
    <property type="protein sequence ID" value="GAA4010065.1"/>
    <property type="molecule type" value="Genomic_DNA"/>
</dbReference>
<comment type="caution">
    <text evidence="1">The sequence shown here is derived from an EMBL/GenBank/DDBJ whole genome shotgun (WGS) entry which is preliminary data.</text>
</comment>
<protein>
    <submittedName>
        <fullName evidence="1">PIG-L family deacetylase</fullName>
    </submittedName>
</protein>
<organism evidence="1 2">
    <name type="scientific">Hymenobacter fastidiosus</name>
    <dbReference type="NCBI Taxonomy" id="486264"/>
    <lineage>
        <taxon>Bacteria</taxon>
        <taxon>Pseudomonadati</taxon>
        <taxon>Bacteroidota</taxon>
        <taxon>Cytophagia</taxon>
        <taxon>Cytophagales</taxon>
        <taxon>Hymenobacteraceae</taxon>
        <taxon>Hymenobacter</taxon>
    </lineage>
</organism>
<gene>
    <name evidence="1" type="ORF">GCM10022408_22850</name>
</gene>
<dbReference type="PANTHER" id="PTHR12993:SF29">
    <property type="entry name" value="BLR3841 PROTEIN"/>
    <property type="match status" value="1"/>
</dbReference>
<dbReference type="SUPFAM" id="SSF102588">
    <property type="entry name" value="LmbE-like"/>
    <property type="match status" value="1"/>
</dbReference>
<proteinExistence type="predicted"/>